<evidence type="ECO:0000256" key="10">
    <source>
        <dbReference type="SAM" id="Phobius"/>
    </source>
</evidence>
<dbReference type="InterPro" id="IPR051143">
    <property type="entry name" value="TrkH_K-transport"/>
</dbReference>
<dbReference type="EMBL" id="JANIEX010000156">
    <property type="protein sequence ID" value="KAJ3572113.1"/>
    <property type="molecule type" value="Genomic_DNA"/>
</dbReference>
<feature type="region of interest" description="Disordered" evidence="9">
    <location>
        <begin position="1008"/>
        <end position="1050"/>
    </location>
</feature>
<feature type="transmembrane region" description="Helical" evidence="10">
    <location>
        <begin position="20"/>
        <end position="42"/>
    </location>
</feature>
<dbReference type="Proteomes" id="UP001213000">
    <property type="component" value="Unassembled WGS sequence"/>
</dbReference>
<comment type="subcellular location">
    <subcellularLocation>
        <location evidence="1">Membrane</location>
        <topology evidence="1">Multi-pass membrane protein</topology>
    </subcellularLocation>
</comment>
<feature type="region of interest" description="Disordered" evidence="9">
    <location>
        <begin position="151"/>
        <end position="171"/>
    </location>
</feature>
<feature type="region of interest" description="Disordered" evidence="9">
    <location>
        <begin position="210"/>
        <end position="325"/>
    </location>
</feature>
<dbReference type="AlphaFoldDB" id="A0AAD5VWR4"/>
<dbReference type="GO" id="GO:0140107">
    <property type="term" value="F:high-affinity potassium ion transmembrane transporter activity"/>
    <property type="evidence" value="ECO:0007669"/>
    <property type="project" value="TreeGrafter"/>
</dbReference>
<feature type="compositionally biased region" description="Low complexity" evidence="9">
    <location>
        <begin position="232"/>
        <end position="244"/>
    </location>
</feature>
<reference evidence="11" key="1">
    <citation type="submission" date="2022-07" db="EMBL/GenBank/DDBJ databases">
        <title>Genome Sequence of Leucocoprinus birnbaumii.</title>
        <authorList>
            <person name="Buettner E."/>
        </authorList>
    </citation>
    <scope>NUCLEOTIDE SEQUENCE</scope>
    <source>
        <strain evidence="11">VT141</strain>
    </source>
</reference>
<accession>A0AAD5VWR4</accession>
<keyword evidence="4 10" id="KW-0812">Transmembrane</keyword>
<keyword evidence="6 10" id="KW-1133">Transmembrane helix</keyword>
<dbReference type="Pfam" id="PF02386">
    <property type="entry name" value="TrkH"/>
    <property type="match status" value="1"/>
</dbReference>
<feature type="transmembrane region" description="Helical" evidence="10">
    <location>
        <begin position="774"/>
        <end position="796"/>
    </location>
</feature>
<feature type="region of interest" description="Disordered" evidence="9">
    <location>
        <begin position="181"/>
        <end position="200"/>
    </location>
</feature>
<evidence type="ECO:0000256" key="7">
    <source>
        <dbReference type="ARBA" id="ARBA00023065"/>
    </source>
</evidence>
<organism evidence="11 12">
    <name type="scientific">Leucocoprinus birnbaumii</name>
    <dbReference type="NCBI Taxonomy" id="56174"/>
    <lineage>
        <taxon>Eukaryota</taxon>
        <taxon>Fungi</taxon>
        <taxon>Dikarya</taxon>
        <taxon>Basidiomycota</taxon>
        <taxon>Agaricomycotina</taxon>
        <taxon>Agaricomycetes</taxon>
        <taxon>Agaricomycetidae</taxon>
        <taxon>Agaricales</taxon>
        <taxon>Agaricineae</taxon>
        <taxon>Agaricaceae</taxon>
        <taxon>Leucocoprinus</taxon>
    </lineage>
</organism>
<feature type="transmembrane region" description="Helical" evidence="10">
    <location>
        <begin position="615"/>
        <end position="635"/>
    </location>
</feature>
<feature type="compositionally biased region" description="Polar residues" evidence="9">
    <location>
        <begin position="858"/>
        <end position="873"/>
    </location>
</feature>
<comment type="caution">
    <text evidence="11">The sequence shown here is derived from an EMBL/GenBank/DDBJ whole genome shotgun (WGS) entry which is preliminary data.</text>
</comment>
<evidence type="ECO:0000256" key="9">
    <source>
        <dbReference type="SAM" id="MobiDB-lite"/>
    </source>
</evidence>
<evidence type="ECO:0000256" key="5">
    <source>
        <dbReference type="ARBA" id="ARBA00022958"/>
    </source>
</evidence>
<evidence type="ECO:0000313" key="12">
    <source>
        <dbReference type="Proteomes" id="UP001213000"/>
    </source>
</evidence>
<keyword evidence="7" id="KW-0406">Ion transport</keyword>
<dbReference type="NCBIfam" id="TIGR00934">
    <property type="entry name" value="2a38euk"/>
    <property type="match status" value="1"/>
</dbReference>
<dbReference type="InterPro" id="IPR003445">
    <property type="entry name" value="Cat_transpt"/>
</dbReference>
<evidence type="ECO:0000256" key="1">
    <source>
        <dbReference type="ARBA" id="ARBA00004141"/>
    </source>
</evidence>
<dbReference type="GO" id="GO:0005886">
    <property type="term" value="C:plasma membrane"/>
    <property type="evidence" value="ECO:0007669"/>
    <property type="project" value="TreeGrafter"/>
</dbReference>
<dbReference type="PANTHER" id="PTHR31064:SF30">
    <property type="entry name" value="HIGH-AFFINITY POTASSIUM TRANSPORT PROTEIN-RELATED"/>
    <property type="match status" value="1"/>
</dbReference>
<keyword evidence="2" id="KW-0813">Transport</keyword>
<keyword evidence="3" id="KW-0633">Potassium transport</keyword>
<gene>
    <name evidence="11" type="ORF">NP233_g3294</name>
</gene>
<evidence type="ECO:0000256" key="2">
    <source>
        <dbReference type="ARBA" id="ARBA00022448"/>
    </source>
</evidence>
<keyword evidence="5" id="KW-0630">Potassium</keyword>
<evidence type="ECO:0000256" key="8">
    <source>
        <dbReference type="ARBA" id="ARBA00023136"/>
    </source>
</evidence>
<evidence type="ECO:0008006" key="13">
    <source>
        <dbReference type="Google" id="ProtNLM"/>
    </source>
</evidence>
<feature type="transmembrane region" description="Helical" evidence="10">
    <location>
        <begin position="526"/>
        <end position="546"/>
    </location>
</feature>
<keyword evidence="12" id="KW-1185">Reference proteome</keyword>
<feature type="transmembrane region" description="Helical" evidence="10">
    <location>
        <begin position="558"/>
        <end position="579"/>
    </location>
</feature>
<evidence type="ECO:0000256" key="3">
    <source>
        <dbReference type="ARBA" id="ARBA00022538"/>
    </source>
</evidence>
<feature type="transmembrane region" description="Helical" evidence="10">
    <location>
        <begin position="482"/>
        <end position="506"/>
    </location>
</feature>
<evidence type="ECO:0000313" key="11">
    <source>
        <dbReference type="EMBL" id="KAJ3572113.1"/>
    </source>
</evidence>
<sequence length="1150" mass="129441">MPPSHNWTARLWTGITSELNFFRIHLIYFTVTPLIFSGIFYASNGEYHIAYIDALFNCFSSMCVCGLATINLSSLTPWQQVILLLQMQIGHPIFVSWFMVLVRRYYFANSTLRGRDEEQSHQPQKQQDRRPWSDRMAALFRPGRRIQISVVADDSSDGSSSERANKRGIIRKLRPDMIRRMDDAPKLVNPSGWVTSGKAPMRNVEMSAAGAGADERAGSAYNPHGHEELKPSSESLESSEPSTLGGEGRRRRRLSDPGISSRPVTPTNPIHRYETITSANDNQRGFPRHQTIEFAPDLQRPRGRPEQPVISEDEPGMPPGDAGYPQSSDLSKLSIFFYRMTVVLIFPGLTGSIRRASLGPHLTIHTQNTIHSTHTHRTHRTDERSAKLRDFGGFPMPHRLISSAVNKVFPKFKRRLTRTVTIPATQSLVSTRAGLHAPPHAHAKAVPYISFNAIVGRNSAFHLLTHEQLEELGGVEYRALNALLWLVAGYFVGLQLICLTIIGPYISTSRWSSAFEVPNLVRPLASGWFALFQVSSAFTNTGSSLVDQSMVPFQQAYVMVVFMILLILGGNCAYPIFWFTTKLVPRNSRLNETLHFLLDHPRRCYTYLFPSHQTWFLLTIVFFLTSIDWFFFMLLDIGNTIIEQIPLNTRFASGLFQAVAVRAAGFAIVPMNNVAPAVKVLYLVMMYISIYPIALSVRSTNVYEEQSLGVFPQDEEDPDEKFESTGPNRISVWSRYLTMHIRRQLAFDMWWLAIAVFLICIIERHQINNPDNNTWFNIFNIMFEVVSAYGTVGLSLGISDQNYSLCGAFTPLSKLVICAVILRGRHRGLPVAIDRAILLPSDLEHTDEDEVPLETSHHTQTSQGVGTSYNPHPSQGADEGSEAHVQRRAARRTGTLSSGSNHEPPTMLEYDELLRLTLLRLAVLMLQDSIDSPVSRWLVELYPRLYGQSEHKIDTHILLLIYDTMMYNTTIYQNDVPFEMDLCNLLQTMKLENPEAISPVRLQGASKHPNFALPNAQDDPMDEVNYHSDGGSEYSSSSSSSNASHTVSKEAATNTTPILVGQSEPCGCSFLQTIRSQLDSYPTTSGEYLDAIFVHREMFSSFPGAHRECARAFTDLAYSIEQRAWRADREADLDAVVAFRHEAWMIASTM</sequence>
<evidence type="ECO:0000256" key="4">
    <source>
        <dbReference type="ARBA" id="ARBA00022692"/>
    </source>
</evidence>
<feature type="region of interest" description="Disordered" evidence="9">
    <location>
        <begin position="848"/>
        <end position="904"/>
    </location>
</feature>
<feature type="transmembrane region" description="Helical" evidence="10">
    <location>
        <begin position="680"/>
        <end position="697"/>
    </location>
</feature>
<dbReference type="GO" id="GO:1990573">
    <property type="term" value="P:potassium ion import across plasma membrane"/>
    <property type="evidence" value="ECO:0007669"/>
    <property type="project" value="TreeGrafter"/>
</dbReference>
<dbReference type="InterPro" id="IPR004773">
    <property type="entry name" value="K/Na_transp_Trk1/HKT1"/>
</dbReference>
<feature type="transmembrane region" description="Helical" evidence="10">
    <location>
        <begin position="54"/>
        <end position="75"/>
    </location>
</feature>
<proteinExistence type="predicted"/>
<feature type="transmembrane region" description="Helical" evidence="10">
    <location>
        <begin position="745"/>
        <end position="762"/>
    </location>
</feature>
<feature type="transmembrane region" description="Helical" evidence="10">
    <location>
        <begin position="81"/>
        <end position="102"/>
    </location>
</feature>
<protein>
    <recommendedName>
        <fullName evidence="13">Potassium transport protein</fullName>
    </recommendedName>
</protein>
<dbReference type="GO" id="GO:0030007">
    <property type="term" value="P:intracellular potassium ion homeostasis"/>
    <property type="evidence" value="ECO:0007669"/>
    <property type="project" value="TreeGrafter"/>
</dbReference>
<feature type="compositionally biased region" description="Low complexity" evidence="9">
    <location>
        <begin position="1028"/>
        <end position="1046"/>
    </location>
</feature>
<evidence type="ECO:0000256" key="6">
    <source>
        <dbReference type="ARBA" id="ARBA00022989"/>
    </source>
</evidence>
<dbReference type="PANTHER" id="PTHR31064">
    <property type="entry name" value="POTASSIUM TRANSPORT PROTEIN DDB_G0292412-RELATED"/>
    <property type="match status" value="1"/>
</dbReference>
<name>A0AAD5VWR4_9AGAR</name>
<keyword evidence="8 10" id="KW-0472">Membrane</keyword>
<feature type="compositionally biased region" description="Polar residues" evidence="9">
    <location>
        <begin position="894"/>
        <end position="903"/>
    </location>
</feature>